<evidence type="ECO:0000313" key="2">
    <source>
        <dbReference type="Proteomes" id="UP000566324"/>
    </source>
</evidence>
<sequence>MPLNMLPQGFEELEPFQAYWGAPDTQTRRERREAATMDEIMAFYDVVLPLAPAAMKHLEDVSLDAMPPAEARLFELVLALAHVSMAVELHGAPRAPHTPYPHGVKLMNGPAHFG</sequence>
<organism evidence="1 2">
    <name type="scientific">Sphingosinicella soli</name>
    <dbReference type="NCBI Taxonomy" id="333708"/>
    <lineage>
        <taxon>Bacteria</taxon>
        <taxon>Pseudomonadati</taxon>
        <taxon>Pseudomonadota</taxon>
        <taxon>Alphaproteobacteria</taxon>
        <taxon>Sphingomonadales</taxon>
        <taxon>Sphingosinicellaceae</taxon>
        <taxon>Sphingosinicella</taxon>
    </lineage>
</organism>
<dbReference type="EMBL" id="JACHNZ010000011">
    <property type="protein sequence ID" value="MBB4631608.1"/>
    <property type="molecule type" value="Genomic_DNA"/>
</dbReference>
<dbReference type="AlphaFoldDB" id="A0A7W7B1Z4"/>
<reference evidence="1 2" key="1">
    <citation type="submission" date="2020-08" db="EMBL/GenBank/DDBJ databases">
        <title>Genomic Encyclopedia of Type Strains, Phase IV (KMG-IV): sequencing the most valuable type-strain genomes for metagenomic binning, comparative biology and taxonomic classification.</title>
        <authorList>
            <person name="Goeker M."/>
        </authorList>
    </citation>
    <scope>NUCLEOTIDE SEQUENCE [LARGE SCALE GENOMIC DNA]</scope>
    <source>
        <strain evidence="1 2">DSM 17328</strain>
    </source>
</reference>
<gene>
    <name evidence="1" type="ORF">GGQ98_001220</name>
</gene>
<proteinExistence type="predicted"/>
<dbReference type="Proteomes" id="UP000566324">
    <property type="component" value="Unassembled WGS sequence"/>
</dbReference>
<comment type="caution">
    <text evidence="1">The sequence shown here is derived from an EMBL/GenBank/DDBJ whole genome shotgun (WGS) entry which is preliminary data.</text>
</comment>
<keyword evidence="2" id="KW-1185">Reference proteome</keyword>
<protein>
    <submittedName>
        <fullName evidence="1">Uncharacterized protein</fullName>
    </submittedName>
</protein>
<name>A0A7W7B1Z4_9SPHN</name>
<dbReference type="RefSeq" id="WP_184066609.1">
    <property type="nucleotide sequence ID" value="NZ_JACHNZ010000011.1"/>
</dbReference>
<accession>A0A7W7B1Z4</accession>
<evidence type="ECO:0000313" key="1">
    <source>
        <dbReference type="EMBL" id="MBB4631608.1"/>
    </source>
</evidence>